<dbReference type="AlphaFoldDB" id="D0L9T4"/>
<proteinExistence type="predicted"/>
<evidence type="ECO:0000259" key="1">
    <source>
        <dbReference type="PROSITE" id="PS51186"/>
    </source>
</evidence>
<dbReference type="EMBL" id="CP001802">
    <property type="protein sequence ID" value="ACY22099.1"/>
    <property type="molecule type" value="Genomic_DNA"/>
</dbReference>
<dbReference type="PROSITE" id="PS51186">
    <property type="entry name" value="GNAT"/>
    <property type="match status" value="1"/>
</dbReference>
<name>D0L9T4_GORB4</name>
<sequence>MVAVRVAATTDLDVVERVLTQAFIDDPVMVWLQPDRRRHRLLHRVLVENVHGARSTFDLAIRDGVAAGASAWEPPGHKVGVRDQAVSMLRFARALGPRMPRGIAIEQTFTPRRPKEPHWYLGQIGAAAPGLGIGTALLEHRLSQIEAPAYLESSHERNVPLYERFGFRVTDEVVLPYDGPKVWLMYRPMP</sequence>
<dbReference type="OrthoDB" id="7057833at2"/>
<dbReference type="InterPro" id="IPR052523">
    <property type="entry name" value="Trichothecene_AcTrans"/>
</dbReference>
<accession>D0L9T4</accession>
<dbReference type="PANTHER" id="PTHR42791">
    <property type="entry name" value="GNAT FAMILY ACETYLTRANSFERASE"/>
    <property type="match status" value="1"/>
</dbReference>
<dbReference type="Gene3D" id="3.40.630.30">
    <property type="match status" value="1"/>
</dbReference>
<organism evidence="2 3">
    <name type="scientific">Gordonia bronchialis (strain ATCC 25592 / DSM 43247 / BCRC 13721 / JCM 3198 / KCTC 3076 / NBRC 16047 / NCTC 10667)</name>
    <name type="common">Rhodococcus bronchialis</name>
    <dbReference type="NCBI Taxonomy" id="526226"/>
    <lineage>
        <taxon>Bacteria</taxon>
        <taxon>Bacillati</taxon>
        <taxon>Actinomycetota</taxon>
        <taxon>Actinomycetes</taxon>
        <taxon>Mycobacteriales</taxon>
        <taxon>Gordoniaceae</taxon>
        <taxon>Gordonia</taxon>
    </lineage>
</organism>
<dbReference type="STRING" id="526226.Gbro_2887"/>
<dbReference type="GO" id="GO:0016747">
    <property type="term" value="F:acyltransferase activity, transferring groups other than amino-acyl groups"/>
    <property type="evidence" value="ECO:0007669"/>
    <property type="project" value="InterPro"/>
</dbReference>
<dbReference type="InterPro" id="IPR016181">
    <property type="entry name" value="Acyl_CoA_acyltransferase"/>
</dbReference>
<dbReference type="HOGENOM" id="CLU_060131_7_2_11"/>
<gene>
    <name evidence="2" type="ordered locus">Gbro_2887</name>
</gene>
<dbReference type="SUPFAM" id="SSF55729">
    <property type="entry name" value="Acyl-CoA N-acyltransferases (Nat)"/>
    <property type="match status" value="1"/>
</dbReference>
<evidence type="ECO:0000313" key="3">
    <source>
        <dbReference type="Proteomes" id="UP000001219"/>
    </source>
</evidence>
<reference evidence="3" key="1">
    <citation type="submission" date="2009-10" db="EMBL/GenBank/DDBJ databases">
        <title>The complete chromosome of Gordonia bronchialis DSM 43247.</title>
        <authorList>
            <consortium name="US DOE Joint Genome Institute (JGI-PGF)"/>
            <person name="Lucas S."/>
            <person name="Copeland A."/>
            <person name="Lapidus A."/>
            <person name="Glavina del Rio T."/>
            <person name="Dalin E."/>
            <person name="Tice H."/>
            <person name="Bruce D."/>
            <person name="Goodwin L."/>
            <person name="Pitluck S."/>
            <person name="Kyrpides N."/>
            <person name="Mavromatis K."/>
            <person name="Ivanova N."/>
            <person name="Ovchinnikova G."/>
            <person name="Saunders E."/>
            <person name="Brettin T."/>
            <person name="Detter J.C."/>
            <person name="Han C."/>
            <person name="Larimer F."/>
            <person name="Land M."/>
            <person name="Hauser L."/>
            <person name="Markowitz V."/>
            <person name="Cheng J.-F."/>
            <person name="Hugenholtz P."/>
            <person name="Woyke T."/>
            <person name="Wu D."/>
            <person name="Jando M."/>
            <person name="Schneider S."/>
            <person name="Goeker M."/>
            <person name="Klenk H.-P."/>
            <person name="Eisen J.A."/>
        </authorList>
    </citation>
    <scope>NUCLEOTIDE SEQUENCE [LARGE SCALE GENOMIC DNA]</scope>
    <source>
        <strain evidence="3">ATCC 25592 / DSM 43247 / BCRC 13721 / JCM 3198 / KCTC 3076 / NBRC 16047 / NCTC 10667</strain>
    </source>
</reference>
<keyword evidence="3" id="KW-1185">Reference proteome</keyword>
<protein>
    <recommendedName>
        <fullName evidence="1">N-acetyltransferase domain-containing protein</fullName>
    </recommendedName>
</protein>
<reference evidence="2 3" key="2">
    <citation type="journal article" date="2010" name="Stand. Genomic Sci.">
        <title>Complete genome sequence of Gordonia bronchialis type strain (3410).</title>
        <authorList>
            <person name="Ivanova N."/>
            <person name="Sikorski J."/>
            <person name="Jando M."/>
            <person name="Lapidus A."/>
            <person name="Nolan M."/>
            <person name="Lucas S."/>
            <person name="Del Rio T.G."/>
            <person name="Tice H."/>
            <person name="Copeland A."/>
            <person name="Cheng J.F."/>
            <person name="Chen F."/>
            <person name="Bruce D."/>
            <person name="Goodwin L."/>
            <person name="Pitluck S."/>
            <person name="Mavromatis K."/>
            <person name="Ovchinnikova G."/>
            <person name="Pati A."/>
            <person name="Chen A."/>
            <person name="Palaniappan K."/>
            <person name="Land M."/>
            <person name="Hauser L."/>
            <person name="Chang Y.J."/>
            <person name="Jeffries C.D."/>
            <person name="Chain P."/>
            <person name="Saunders E."/>
            <person name="Han C."/>
            <person name="Detter J.C."/>
            <person name="Brettin T."/>
            <person name="Rohde M."/>
            <person name="Goker M."/>
            <person name="Bristow J."/>
            <person name="Eisen J.A."/>
            <person name="Markowitz V."/>
            <person name="Hugenholtz P."/>
            <person name="Klenk H.P."/>
            <person name="Kyrpides N.C."/>
        </authorList>
    </citation>
    <scope>NUCLEOTIDE SEQUENCE [LARGE SCALE GENOMIC DNA]</scope>
    <source>
        <strain evidence="3">ATCC 25592 / DSM 43247 / BCRC 13721 / JCM 3198 / KCTC 3076 / NBRC 16047 / NCTC 10667</strain>
    </source>
</reference>
<dbReference type="RefSeq" id="WP_012834615.1">
    <property type="nucleotide sequence ID" value="NC_013441.1"/>
</dbReference>
<dbReference type="KEGG" id="gbr:Gbro_2887"/>
<dbReference type="eggNOG" id="COG3153">
    <property type="taxonomic scope" value="Bacteria"/>
</dbReference>
<dbReference type="PANTHER" id="PTHR42791:SF1">
    <property type="entry name" value="N-ACETYLTRANSFERASE DOMAIN-CONTAINING PROTEIN"/>
    <property type="match status" value="1"/>
</dbReference>
<dbReference type="InterPro" id="IPR000182">
    <property type="entry name" value="GNAT_dom"/>
</dbReference>
<feature type="domain" description="N-acetyltransferase" evidence="1">
    <location>
        <begin position="2"/>
        <end position="190"/>
    </location>
</feature>
<evidence type="ECO:0000313" key="2">
    <source>
        <dbReference type="EMBL" id="ACY22099.1"/>
    </source>
</evidence>
<dbReference type="Proteomes" id="UP000001219">
    <property type="component" value="Chromosome"/>
</dbReference>